<dbReference type="SMART" id="SM00867">
    <property type="entry name" value="YceI"/>
    <property type="match status" value="1"/>
</dbReference>
<protein>
    <submittedName>
        <fullName evidence="3">YceI family protein</fullName>
    </submittedName>
</protein>
<organism evidence="3 4">
    <name type="scientific">Psychrosphaera algicola</name>
    <dbReference type="NCBI Taxonomy" id="3023714"/>
    <lineage>
        <taxon>Bacteria</taxon>
        <taxon>Pseudomonadati</taxon>
        <taxon>Pseudomonadota</taxon>
        <taxon>Gammaproteobacteria</taxon>
        <taxon>Alteromonadales</taxon>
        <taxon>Pseudoalteromonadaceae</taxon>
        <taxon>Psychrosphaera</taxon>
    </lineage>
</organism>
<gene>
    <name evidence="3" type="ORF">PN838_01925</name>
</gene>
<dbReference type="Gene3D" id="2.40.128.110">
    <property type="entry name" value="Lipid/polyisoprenoid-binding, YceI-like"/>
    <property type="match status" value="1"/>
</dbReference>
<keyword evidence="4" id="KW-1185">Reference proteome</keyword>
<comment type="caution">
    <text evidence="3">The sequence shown here is derived from an EMBL/GenBank/DDBJ whole genome shotgun (WGS) entry which is preliminary data.</text>
</comment>
<feature type="chain" id="PRO_5045250082" evidence="1">
    <location>
        <begin position="25"/>
        <end position="196"/>
    </location>
</feature>
<dbReference type="Pfam" id="PF04264">
    <property type="entry name" value="YceI"/>
    <property type="match status" value="1"/>
</dbReference>
<evidence type="ECO:0000313" key="4">
    <source>
        <dbReference type="Proteomes" id="UP001528411"/>
    </source>
</evidence>
<dbReference type="InterPro" id="IPR036761">
    <property type="entry name" value="TTHA0802/YceI-like_sf"/>
</dbReference>
<sequence>MNSKMITNLAMSALMMSASAGVFADYKLDNDNSAFHFLSTKKQTTTEVHQFTQLSGTINKQGLASLSIDLNSVESNIEIRNQRMTKELFETNLYPQAVFTTQVKPSVYENLTLGEHTTTTIEGMLSLHGISQKITTEVMLVKGKNKTLTISTIKPLVINSDQFQLTGGIDKLKQLAGLSSISYSVPITFSLAFSHQ</sequence>
<name>A0ABT5F8F3_9GAMM</name>
<evidence type="ECO:0000313" key="3">
    <source>
        <dbReference type="EMBL" id="MDC2887821.1"/>
    </source>
</evidence>
<feature type="domain" description="Lipid/polyisoprenoid-binding YceI-like" evidence="2">
    <location>
        <begin position="25"/>
        <end position="194"/>
    </location>
</feature>
<dbReference type="PANTHER" id="PTHR34406">
    <property type="entry name" value="PROTEIN YCEI"/>
    <property type="match status" value="1"/>
</dbReference>
<feature type="signal peptide" evidence="1">
    <location>
        <begin position="1"/>
        <end position="24"/>
    </location>
</feature>
<reference evidence="3 4" key="1">
    <citation type="submission" date="2023-01" db="EMBL/GenBank/DDBJ databases">
        <title>Psychrosphaera sp. nov., isolated from marine algae.</title>
        <authorList>
            <person name="Bayburt H."/>
            <person name="Choi B.J."/>
            <person name="Kim J.M."/>
            <person name="Choi D.G."/>
            <person name="Jeon C.O."/>
        </authorList>
    </citation>
    <scope>NUCLEOTIDE SEQUENCE [LARGE SCALE GENOMIC DNA]</scope>
    <source>
        <strain evidence="3 4">G1-22</strain>
    </source>
</reference>
<dbReference type="EMBL" id="JAQOMS010000002">
    <property type="protein sequence ID" value="MDC2887821.1"/>
    <property type="molecule type" value="Genomic_DNA"/>
</dbReference>
<keyword evidence="1" id="KW-0732">Signal</keyword>
<dbReference type="PIRSF" id="PIRSF029811">
    <property type="entry name" value="UCP029811"/>
    <property type="match status" value="1"/>
</dbReference>
<dbReference type="SUPFAM" id="SSF101874">
    <property type="entry name" value="YceI-like"/>
    <property type="match status" value="1"/>
</dbReference>
<proteinExistence type="predicted"/>
<evidence type="ECO:0000259" key="2">
    <source>
        <dbReference type="SMART" id="SM00867"/>
    </source>
</evidence>
<accession>A0ABT5F8F3</accession>
<dbReference type="InterPro" id="IPR007372">
    <property type="entry name" value="Lipid/polyisoprenoid-bd_YceI"/>
</dbReference>
<dbReference type="PANTHER" id="PTHR34406:SF1">
    <property type="entry name" value="PROTEIN YCEI"/>
    <property type="match status" value="1"/>
</dbReference>
<dbReference type="InterPro" id="IPR027016">
    <property type="entry name" value="UCP029811"/>
</dbReference>
<dbReference type="RefSeq" id="WP_272179601.1">
    <property type="nucleotide sequence ID" value="NZ_JAQOMS010000002.1"/>
</dbReference>
<dbReference type="Proteomes" id="UP001528411">
    <property type="component" value="Unassembled WGS sequence"/>
</dbReference>
<evidence type="ECO:0000256" key="1">
    <source>
        <dbReference type="SAM" id="SignalP"/>
    </source>
</evidence>